<protein>
    <submittedName>
        <fullName evidence="1">Cellulose synthase operon protein YhjQ</fullName>
    </submittedName>
</protein>
<dbReference type="InterPro" id="IPR050678">
    <property type="entry name" value="DNA_Partitioning_ATPase"/>
</dbReference>
<accession>A0A254Q354</accession>
<dbReference type="Pfam" id="PF06564">
    <property type="entry name" value="CBP_BcsQ"/>
    <property type="match status" value="1"/>
</dbReference>
<dbReference type="EMBL" id="NGUO01000011">
    <property type="protein sequence ID" value="OWS71271.1"/>
    <property type="molecule type" value="Genomic_DNA"/>
</dbReference>
<keyword evidence="2" id="KW-1185">Reference proteome</keyword>
<dbReference type="CDD" id="cd02042">
    <property type="entry name" value="ParAB_family"/>
    <property type="match status" value="1"/>
</dbReference>
<evidence type="ECO:0000313" key="2">
    <source>
        <dbReference type="Proteomes" id="UP000198104"/>
    </source>
</evidence>
<gene>
    <name evidence="1" type="ORF">CBI30_07440</name>
</gene>
<dbReference type="Proteomes" id="UP000198104">
    <property type="component" value="Unassembled WGS sequence"/>
</dbReference>
<dbReference type="NCBIfam" id="TIGR03371">
    <property type="entry name" value="cellulose_yhjQ"/>
    <property type="match status" value="1"/>
</dbReference>
<comment type="caution">
    <text evidence="1">The sequence shown here is derived from an EMBL/GenBank/DDBJ whole genome shotgun (WGS) entry which is preliminary data.</text>
</comment>
<dbReference type="Gene3D" id="3.40.50.300">
    <property type="entry name" value="P-loop containing nucleotide triphosphate hydrolases"/>
    <property type="match status" value="1"/>
</dbReference>
<dbReference type="AlphaFoldDB" id="A0A254Q354"/>
<sequence>MQKVETFVKILSIVSAKGGVGKTTISANLCSALRSRGHTVFALDLDPQNSLRLHCGIPPSHHAGVALSTLSASNWAKAMVQGNTGCVVLPFGHVSESERITFESALSKDPLLLDQQLRSLGLPQDAIVIIDTPPGPSVYLKQALSVANIAIVVTLADAASYATIPMIDSLIEQYCFNRADFIDYLYVISQLNRSRQLSSDVADIMALQFSNKNISIVHQDQSIPEALACNQDALAYAPESQGAHDLIDFAMLINTILNDGYRAPKNEKLS</sequence>
<name>A0A254Q354_9BURK</name>
<dbReference type="SUPFAM" id="SSF52540">
    <property type="entry name" value="P-loop containing nucleoside triphosphate hydrolases"/>
    <property type="match status" value="1"/>
</dbReference>
<dbReference type="PANTHER" id="PTHR13696">
    <property type="entry name" value="P-LOOP CONTAINING NUCLEOSIDE TRIPHOSPHATE HYDROLASE"/>
    <property type="match status" value="1"/>
</dbReference>
<dbReference type="PANTHER" id="PTHR13696:SF52">
    <property type="entry name" value="PARA FAMILY PROTEIN CT_582"/>
    <property type="match status" value="1"/>
</dbReference>
<proteinExistence type="predicted"/>
<reference evidence="1 2" key="1">
    <citation type="submission" date="2017-05" db="EMBL/GenBank/DDBJ databases">
        <title>Polynucleobacter sp. MWH-K35W1 isolated from the permanently anoxic monimolimnion of a meromictic lake.</title>
        <authorList>
            <person name="Hahn M.W."/>
        </authorList>
    </citation>
    <scope>NUCLEOTIDE SEQUENCE [LARGE SCALE GENOMIC DNA]</scope>
    <source>
        <strain evidence="1 2">MWH-K35W1</strain>
    </source>
</reference>
<organism evidence="1 2">
    <name type="scientific">Polynucleobacter aenigmaticus</name>
    <dbReference type="NCBI Taxonomy" id="1743164"/>
    <lineage>
        <taxon>Bacteria</taxon>
        <taxon>Pseudomonadati</taxon>
        <taxon>Pseudomonadota</taxon>
        <taxon>Betaproteobacteria</taxon>
        <taxon>Burkholderiales</taxon>
        <taxon>Burkholderiaceae</taxon>
        <taxon>Polynucleobacter</taxon>
    </lineage>
</organism>
<dbReference type="InterPro" id="IPR027417">
    <property type="entry name" value="P-loop_NTPase"/>
</dbReference>
<evidence type="ECO:0000313" key="1">
    <source>
        <dbReference type="EMBL" id="OWS71271.1"/>
    </source>
</evidence>
<dbReference type="InterPro" id="IPR017746">
    <property type="entry name" value="Cellulose_synthase_operon_BcsQ"/>
</dbReference>